<evidence type="ECO:0008006" key="4">
    <source>
        <dbReference type="Google" id="ProtNLM"/>
    </source>
</evidence>
<feature type="transmembrane region" description="Helical" evidence="1">
    <location>
        <begin position="82"/>
        <end position="104"/>
    </location>
</feature>
<evidence type="ECO:0000313" key="2">
    <source>
        <dbReference type="EMBL" id="WUS60226.1"/>
    </source>
</evidence>
<organism evidence="2 3">
    <name type="scientific">Kitasatospora herbaricolor</name>
    <dbReference type="NCBI Taxonomy" id="68217"/>
    <lineage>
        <taxon>Bacteria</taxon>
        <taxon>Bacillati</taxon>
        <taxon>Actinomycetota</taxon>
        <taxon>Actinomycetes</taxon>
        <taxon>Kitasatosporales</taxon>
        <taxon>Streptomycetaceae</taxon>
        <taxon>Kitasatospora</taxon>
    </lineage>
</organism>
<sequence length="250" mass="23900">MTESFVLMDTSLVRPLLAGGAAGLGVALPLGAVGVLLLEEGRRGWRAAAGAAAAVALADLLYAALAVTVGTRVSALLAGWEVWTRAASAALLGAIAVRGLLALLRPRESPRECSGECPGVPAEEGAGGVAGAGDGGPGAGGAAPAFVRFLLLTLVNPATALYFVALVSAGGAGGPGGPGGAGGGGAATGGLAGAAFAGGVFVASLAWQQVLAGLGALAGARLTGRVARTLTYGAGYGLVAYYAVRLALPA</sequence>
<gene>
    <name evidence="2" type="ORF">OG469_34885</name>
</gene>
<keyword evidence="1" id="KW-0812">Transmembrane</keyword>
<reference evidence="2 3" key="1">
    <citation type="submission" date="2022-10" db="EMBL/GenBank/DDBJ databases">
        <title>The complete genomes of actinobacterial strains from the NBC collection.</title>
        <authorList>
            <person name="Joergensen T.S."/>
            <person name="Alvarez Arevalo M."/>
            <person name="Sterndorff E.B."/>
            <person name="Faurdal D."/>
            <person name="Vuksanovic O."/>
            <person name="Mourched A.-S."/>
            <person name="Charusanti P."/>
            <person name="Shaw S."/>
            <person name="Blin K."/>
            <person name="Weber T."/>
        </authorList>
    </citation>
    <scope>NUCLEOTIDE SEQUENCE [LARGE SCALE GENOMIC DNA]</scope>
    <source>
        <strain evidence="2 3">NBC_01247</strain>
    </source>
</reference>
<feature type="transmembrane region" description="Helical" evidence="1">
    <location>
        <begin position="149"/>
        <end position="171"/>
    </location>
</feature>
<proteinExistence type="predicted"/>
<accession>A0ABZ1WH76</accession>
<keyword evidence="1" id="KW-0472">Membrane</keyword>
<feature type="transmembrane region" description="Helical" evidence="1">
    <location>
        <begin position="50"/>
        <end position="70"/>
    </location>
</feature>
<keyword evidence="3" id="KW-1185">Reference proteome</keyword>
<dbReference type="EMBL" id="CP108482">
    <property type="protein sequence ID" value="WUS60226.1"/>
    <property type="molecule type" value="Genomic_DNA"/>
</dbReference>
<keyword evidence="1" id="KW-1133">Transmembrane helix</keyword>
<feature type="transmembrane region" description="Helical" evidence="1">
    <location>
        <begin position="16"/>
        <end position="38"/>
    </location>
</feature>
<feature type="transmembrane region" description="Helical" evidence="1">
    <location>
        <begin position="191"/>
        <end position="217"/>
    </location>
</feature>
<dbReference type="Proteomes" id="UP001432014">
    <property type="component" value="Chromosome"/>
</dbReference>
<name>A0ABZ1WH76_9ACTN</name>
<evidence type="ECO:0000256" key="1">
    <source>
        <dbReference type="SAM" id="Phobius"/>
    </source>
</evidence>
<dbReference type="RefSeq" id="WP_329493697.1">
    <property type="nucleotide sequence ID" value="NZ_CP108460.1"/>
</dbReference>
<feature type="transmembrane region" description="Helical" evidence="1">
    <location>
        <begin position="229"/>
        <end position="248"/>
    </location>
</feature>
<protein>
    <recommendedName>
        <fullName evidence="4">Arginine exporter protein ArgO</fullName>
    </recommendedName>
</protein>
<evidence type="ECO:0000313" key="3">
    <source>
        <dbReference type="Proteomes" id="UP001432014"/>
    </source>
</evidence>